<feature type="region of interest" description="Disordered" evidence="2">
    <location>
        <begin position="1"/>
        <end position="20"/>
    </location>
</feature>
<dbReference type="GO" id="GO:0016579">
    <property type="term" value="P:protein deubiquitination"/>
    <property type="evidence" value="ECO:0007669"/>
    <property type="project" value="InterPro"/>
</dbReference>
<reference evidence="4" key="1">
    <citation type="submission" date="2014-07" db="EMBL/GenBank/DDBJ databases">
        <authorList>
            <person name="Martin A.A"/>
            <person name="De Silva N."/>
        </authorList>
    </citation>
    <scope>NUCLEOTIDE SEQUENCE</scope>
</reference>
<dbReference type="InterPro" id="IPR001394">
    <property type="entry name" value="Peptidase_C19_UCH"/>
</dbReference>
<dbReference type="GO" id="GO:0004843">
    <property type="term" value="F:cysteine-type deubiquitinase activity"/>
    <property type="evidence" value="ECO:0007669"/>
    <property type="project" value="InterPro"/>
</dbReference>
<evidence type="ECO:0000313" key="5">
    <source>
        <dbReference type="WBParaSite" id="SVE_1607300.1"/>
    </source>
</evidence>
<dbReference type="InterPro" id="IPR050164">
    <property type="entry name" value="Peptidase_C19"/>
</dbReference>
<sequence>MDDDISSRFSRVMREESSVLVDGENEIVNIYGDENQTVNQEGDLNSSSELPCDEPSSSSEGGPNTDLPTYDEVVNAGQPPKYEEAIRTAESPVFGMDKYRPSPRVPAIEYTPLCFPDVSDENGHTYVGLVNQAMTCYLNSLIQSLYMTPEFRNAVFAWESSDLSSTDQGKSIAFQLQKLFLLLLTSDQRALETKALTASFGWNSNEAYDQHDVQEFCHIMFDALEHTWRKSNHKDLISKFYRGKIEDYVKCLNCKNERIKEDLFLDIPLTIKKFGSNDSFTSVEQCLREFTNPEILNGNNKYQCEQCKSKQDAIKGLRYKKFPYILSMQLKRFDFNYENCSRIKLNDKVTFPDYLDLNFLIGDNNEIDDKDILKTKLSEENDTDICDNTVNNSNKNNSTNNDFAYCEPEERDEKVKKLLENGPYVYELFSVMVHQGNASGGHYFAYIKNMELNRWFCFNDSLVSVASFQNIYDTFGTTTFRWGVNHSNAYMLMYRRVDESLNEKFIKPSHLPPHLIELQKKLLEEDRYLAEQQRIQDSMVTCQVKLNLIRPPSFQKDSDIAPFQLTYQPNTPLKTIHEDLVKNFSQFFGEYIGRSYHCDLKNSRLLLCKSHQFDIMPYPEGVNINENVLSDVNPEVLNSDAHRRPEIFFLLDIIWEGYNDFLSYDLELSPNEYGVTLCLCLVDLDKNCRLSKLCQLDFAQKFYVLGSVTVGELKRRISALLTLTYSDFEEQNAMRLIAEFCKDKFYESEYIQISEENMTMKDIYSHYNYDQSCQPIIYADCKNFSQDTINDRMKPIEESRYFKVLSRKKFGHFVTVHFPNSKERKRFGLSDFHDSIAFRDDVTDSNSSINYLIMDSKDLTEGLLSDVDNSSNPSFRSDDMSSTGNNSVNRSPVVSDCERDSNNGESPNYQRFEDNINLMGEIFPREMGDPVELDRTWNSEGISHTNNTQFSTDNFTCNQGQINCGENCFVEVIHENLATNSAIFLIDRRGRVRDICSKLARYFDIPLQNFKLNRATRDHGRLHYTNYPISFDNITNIGNILDNGDDLSITLKLNLNKGEESVSFYIIHLNRETIQTCNIYCDIALSKNDSYKEAKDKLLRNIYHIDGLAFDGDKLRLLQFKDERFSKITNISDFMESSFVNRVPLCIYVQIFDDADIESIDANKKDWHFIYARRWLPSSSSFSDLINVPIPPYQYENIHNESMQYNKFGSCLHSSGDEGSFDPSAKRRKPSQFYEELDPSYVHYVESQLSNFLCNRDGIKPSDLEFTKIFPFNATDKWPFNIGKLSFIDQQVEFSNKLIFKKNIKNFDGCVVYFRDASEQAAEICPDRRKELYIEEKRHANSNINVSRRIERPLRIKISTSISEN</sequence>
<protein>
    <submittedName>
        <fullName evidence="5">Ubiquitin carboxyl-terminal hydrolase 47 (inferred by orthology to a human protein)</fullName>
    </submittedName>
</protein>
<dbReference type="GO" id="GO:0005634">
    <property type="term" value="C:nucleus"/>
    <property type="evidence" value="ECO:0007669"/>
    <property type="project" value="TreeGrafter"/>
</dbReference>
<dbReference type="PROSITE" id="PS00972">
    <property type="entry name" value="USP_1"/>
    <property type="match status" value="1"/>
</dbReference>
<evidence type="ECO:0000313" key="4">
    <source>
        <dbReference type="Proteomes" id="UP000035680"/>
    </source>
</evidence>
<evidence type="ECO:0000256" key="2">
    <source>
        <dbReference type="SAM" id="MobiDB-lite"/>
    </source>
</evidence>
<feature type="region of interest" description="Disordered" evidence="2">
    <location>
        <begin position="870"/>
        <end position="911"/>
    </location>
</feature>
<organism evidence="4 5">
    <name type="scientific">Strongyloides venezuelensis</name>
    <name type="common">Threadworm</name>
    <dbReference type="NCBI Taxonomy" id="75913"/>
    <lineage>
        <taxon>Eukaryota</taxon>
        <taxon>Metazoa</taxon>
        <taxon>Ecdysozoa</taxon>
        <taxon>Nematoda</taxon>
        <taxon>Chromadorea</taxon>
        <taxon>Rhabditida</taxon>
        <taxon>Tylenchina</taxon>
        <taxon>Panagrolaimomorpha</taxon>
        <taxon>Strongyloidoidea</taxon>
        <taxon>Strongyloididae</taxon>
        <taxon>Strongyloides</taxon>
    </lineage>
</organism>
<dbReference type="STRING" id="75913.A0A0K0FUR0"/>
<dbReference type="PANTHER" id="PTHR24006">
    <property type="entry name" value="UBIQUITIN CARBOXYL-TERMINAL HYDROLASE"/>
    <property type="match status" value="1"/>
</dbReference>
<dbReference type="PROSITE" id="PS00973">
    <property type="entry name" value="USP_2"/>
    <property type="match status" value="1"/>
</dbReference>
<dbReference type="GO" id="GO:0005829">
    <property type="term" value="C:cytosol"/>
    <property type="evidence" value="ECO:0007669"/>
    <property type="project" value="TreeGrafter"/>
</dbReference>
<dbReference type="Gene3D" id="3.90.70.10">
    <property type="entry name" value="Cysteine proteinases"/>
    <property type="match status" value="1"/>
</dbReference>
<feature type="compositionally biased region" description="Polar residues" evidence="2">
    <location>
        <begin position="870"/>
        <end position="892"/>
    </location>
</feature>
<dbReference type="InterPro" id="IPR038765">
    <property type="entry name" value="Papain-like_cys_pep_sf"/>
</dbReference>
<dbReference type="PANTHER" id="PTHR24006:SF702">
    <property type="entry name" value="UBIQUITIN CARBOXYL-TERMINAL HYDROLASE 47"/>
    <property type="match status" value="1"/>
</dbReference>
<feature type="domain" description="USP" evidence="3">
    <location>
        <begin position="127"/>
        <end position="497"/>
    </location>
</feature>
<feature type="region of interest" description="Disordered" evidence="2">
    <location>
        <begin position="31"/>
        <end position="80"/>
    </location>
</feature>
<name>A0A0K0FUR0_STRVS</name>
<dbReference type="SUPFAM" id="SSF54001">
    <property type="entry name" value="Cysteine proteinases"/>
    <property type="match status" value="1"/>
</dbReference>
<evidence type="ECO:0000259" key="3">
    <source>
        <dbReference type="PROSITE" id="PS50235"/>
    </source>
</evidence>
<comment type="similarity">
    <text evidence="1">Belongs to the peptidase C19 family.</text>
</comment>
<dbReference type="InterPro" id="IPR018200">
    <property type="entry name" value="USP_CS"/>
</dbReference>
<dbReference type="PROSITE" id="PS50235">
    <property type="entry name" value="USP_3"/>
    <property type="match status" value="1"/>
</dbReference>
<dbReference type="Pfam" id="PF00443">
    <property type="entry name" value="UCH"/>
    <property type="match status" value="1"/>
</dbReference>
<dbReference type="WBParaSite" id="SVE_1607300.1">
    <property type="protein sequence ID" value="SVE_1607300.1"/>
    <property type="gene ID" value="SVE_1607300"/>
</dbReference>
<feature type="compositionally biased region" description="Polar residues" evidence="2">
    <location>
        <begin position="34"/>
        <end position="62"/>
    </location>
</feature>
<evidence type="ECO:0000256" key="1">
    <source>
        <dbReference type="ARBA" id="ARBA00009085"/>
    </source>
</evidence>
<dbReference type="Proteomes" id="UP000035680">
    <property type="component" value="Unassembled WGS sequence"/>
</dbReference>
<dbReference type="InterPro" id="IPR028889">
    <property type="entry name" value="USP"/>
</dbReference>
<accession>A0A0K0FUR0</accession>
<reference evidence="5" key="2">
    <citation type="submission" date="2015-08" db="UniProtKB">
        <authorList>
            <consortium name="WormBaseParasite"/>
        </authorList>
    </citation>
    <scope>IDENTIFICATION</scope>
</reference>
<proteinExistence type="inferred from homology"/>
<keyword evidence="4" id="KW-1185">Reference proteome</keyword>